<dbReference type="CDD" id="cd00821">
    <property type="entry name" value="PH"/>
    <property type="match status" value="1"/>
</dbReference>
<dbReference type="InParanoid" id="F2UKJ0"/>
<proteinExistence type="predicted"/>
<dbReference type="RefSeq" id="XP_004990115.1">
    <property type="nucleotide sequence ID" value="XM_004990058.1"/>
</dbReference>
<evidence type="ECO:0000259" key="4">
    <source>
        <dbReference type="PROSITE" id="PS50003"/>
    </source>
</evidence>
<feature type="repeat" description="TPR" evidence="3">
    <location>
        <begin position="438"/>
        <end position="471"/>
    </location>
</feature>
<evidence type="ECO:0000313" key="5">
    <source>
        <dbReference type="EMBL" id="EGD77639.1"/>
    </source>
</evidence>
<dbReference type="Proteomes" id="UP000007799">
    <property type="component" value="Unassembled WGS sequence"/>
</dbReference>
<dbReference type="AlphaFoldDB" id="F2UKJ0"/>
<gene>
    <name evidence="5" type="ORF">PTSG_08730</name>
</gene>
<dbReference type="SMART" id="SM00233">
    <property type="entry name" value="PH"/>
    <property type="match status" value="1"/>
</dbReference>
<dbReference type="Gene3D" id="1.25.40.10">
    <property type="entry name" value="Tetratricopeptide repeat domain"/>
    <property type="match status" value="2"/>
</dbReference>
<evidence type="ECO:0000256" key="2">
    <source>
        <dbReference type="ARBA" id="ARBA00022803"/>
    </source>
</evidence>
<sequence>MPPPGINTDGVSAGAIRSFLQGLETAFPEKHKDMTTQEACVEFVVPQTEEKQCAYIDVMRDQNGSDDVRPATVFVSHAWRYKIVDVLTTLLEFAEEEESKHGRKTHFWFDLFMNNQHQNVTANLPQEWWSTTFKDSIASIGKVLLVLTPWNNPVPLTRAWCLWEIFCSISQPEVELEIRLPKGERGQLRQALAQNFDVVTDALVDVQAEKAEAWKAEDRDMIFGAIRASVGFPALDEAVKNQMRQWCLQAALSFVDELEQSGETETQLYGLLCGQVGAVLDQFGEHERAIELHMKDLGVALAHGHEHSQDTGVTYVNLSEAHRSNGDYEQAAECGAKALAIFRATVGDEHPLTAKAYANIGSAAAEAGDAETGVTCCQRAVDILVGTLGEDHRDTACALQTLGFAHDNNGDTSKAVALYERAIRAGCRALGEEHPLVAQSYNSLGTVLLEGKQYADAIECFNKALAIFLVTVGEEHPSTAMAVGNLGNAYDERGDFARAVEYYERDLAIKRAVLGDAHPDIGLALANLGTTLVKQGHGARGVGMVEEAVAVFMGTLGPEHPFTVATERNLGIARGCAARIAAEQGGDGLGVGIGKFGGVVRMGGWLKKRGGRHKGFRTRFFRLTDTALTYCKSSRDGDIPRGHIPLEHITAVDVEGRDLRVSVPGRIYIMQCVEGKSSLTLEDWSHAITTAMEEAK</sequence>
<dbReference type="PROSITE" id="PS50003">
    <property type="entry name" value="PH_DOMAIN"/>
    <property type="match status" value="1"/>
</dbReference>
<dbReference type="PANTHER" id="PTHR45641">
    <property type="entry name" value="TETRATRICOPEPTIDE REPEAT PROTEIN (AFU_ORTHOLOGUE AFUA_6G03870)"/>
    <property type="match status" value="1"/>
</dbReference>
<dbReference type="STRING" id="946362.F2UKJ0"/>
<keyword evidence="2 3" id="KW-0802">TPR repeat</keyword>
<dbReference type="Gene3D" id="2.30.29.30">
    <property type="entry name" value="Pleckstrin-homology domain (PH domain)/Phosphotyrosine-binding domain (PTB)"/>
    <property type="match status" value="1"/>
</dbReference>
<dbReference type="EMBL" id="GL832979">
    <property type="protein sequence ID" value="EGD77639.1"/>
    <property type="molecule type" value="Genomic_DNA"/>
</dbReference>
<dbReference type="KEGG" id="sre:PTSG_08730"/>
<dbReference type="PANTHER" id="PTHR45641:SF19">
    <property type="entry name" value="NEPHROCYSTIN-3"/>
    <property type="match status" value="1"/>
</dbReference>
<dbReference type="GeneID" id="16070674"/>
<dbReference type="SMART" id="SM00028">
    <property type="entry name" value="TPR"/>
    <property type="match status" value="5"/>
</dbReference>
<keyword evidence="6" id="KW-1185">Reference proteome</keyword>
<accession>F2UKJ0</accession>
<feature type="domain" description="PH" evidence="4">
    <location>
        <begin position="599"/>
        <end position="693"/>
    </location>
</feature>
<protein>
    <recommendedName>
        <fullName evidence="4">PH domain-containing protein</fullName>
    </recommendedName>
</protein>
<dbReference type="eggNOG" id="KOG1840">
    <property type="taxonomic scope" value="Eukaryota"/>
</dbReference>
<dbReference type="InterPro" id="IPR011993">
    <property type="entry name" value="PH-like_dom_sf"/>
</dbReference>
<evidence type="ECO:0000313" key="6">
    <source>
        <dbReference type="Proteomes" id="UP000007799"/>
    </source>
</evidence>
<evidence type="ECO:0000256" key="3">
    <source>
        <dbReference type="PROSITE-ProRule" id="PRU00339"/>
    </source>
</evidence>
<dbReference type="SUPFAM" id="SSF48452">
    <property type="entry name" value="TPR-like"/>
    <property type="match status" value="2"/>
</dbReference>
<name>F2UKJ0_SALR5</name>
<reference evidence="5" key="1">
    <citation type="submission" date="2009-08" db="EMBL/GenBank/DDBJ databases">
        <title>Annotation of Salpingoeca rosetta.</title>
        <authorList>
            <consortium name="The Broad Institute Genome Sequencing Platform"/>
            <person name="Russ C."/>
            <person name="Cuomo C."/>
            <person name="Burger G."/>
            <person name="Gray M.W."/>
            <person name="Holland P.W.H."/>
            <person name="King N."/>
            <person name="Lang F.B.F."/>
            <person name="Roger A.J."/>
            <person name="Ruiz-Trillo I."/>
            <person name="Young S.K."/>
            <person name="Zeng Q."/>
            <person name="Gargeya S."/>
            <person name="Alvarado L."/>
            <person name="Berlin A."/>
            <person name="Chapman S.B."/>
            <person name="Chen Z."/>
            <person name="Freedman E."/>
            <person name="Gellesch M."/>
            <person name="Goldberg J."/>
            <person name="Griggs A."/>
            <person name="Gujja S."/>
            <person name="Heilman E."/>
            <person name="Heiman D."/>
            <person name="Howarth C."/>
            <person name="Mehta T."/>
            <person name="Neiman D."/>
            <person name="Pearson M."/>
            <person name="Roberts A."/>
            <person name="Saif S."/>
            <person name="Shea T."/>
            <person name="Shenoy N."/>
            <person name="Sisk P."/>
            <person name="Stolte C."/>
            <person name="Sykes S."/>
            <person name="White J."/>
            <person name="Yandava C."/>
            <person name="Haas B."/>
            <person name="Nusbaum C."/>
            <person name="Birren B."/>
        </authorList>
    </citation>
    <scope>NUCLEOTIDE SEQUENCE [LARGE SCALE GENOMIC DNA]</scope>
    <source>
        <strain evidence="5">ATCC 50818</strain>
    </source>
</reference>
<dbReference type="PROSITE" id="PS50005">
    <property type="entry name" value="TPR"/>
    <property type="match status" value="2"/>
</dbReference>
<keyword evidence="1" id="KW-0677">Repeat</keyword>
<evidence type="ECO:0000256" key="1">
    <source>
        <dbReference type="ARBA" id="ARBA00022737"/>
    </source>
</evidence>
<dbReference type="InterPro" id="IPR001849">
    <property type="entry name" value="PH_domain"/>
</dbReference>
<feature type="repeat" description="TPR" evidence="3">
    <location>
        <begin position="480"/>
        <end position="513"/>
    </location>
</feature>
<dbReference type="OrthoDB" id="1658288at2759"/>
<dbReference type="SUPFAM" id="SSF50729">
    <property type="entry name" value="PH domain-like"/>
    <property type="match status" value="1"/>
</dbReference>
<dbReference type="InterPro" id="IPR011990">
    <property type="entry name" value="TPR-like_helical_dom_sf"/>
</dbReference>
<dbReference type="Pfam" id="PF00169">
    <property type="entry name" value="PH"/>
    <property type="match status" value="1"/>
</dbReference>
<dbReference type="Pfam" id="PF13374">
    <property type="entry name" value="TPR_10"/>
    <property type="match status" value="1"/>
</dbReference>
<dbReference type="InterPro" id="IPR019734">
    <property type="entry name" value="TPR_rpt"/>
</dbReference>
<dbReference type="Pfam" id="PF13424">
    <property type="entry name" value="TPR_12"/>
    <property type="match status" value="2"/>
</dbReference>
<organism evidence="6">
    <name type="scientific">Salpingoeca rosetta (strain ATCC 50818 / BSB-021)</name>
    <dbReference type="NCBI Taxonomy" id="946362"/>
    <lineage>
        <taxon>Eukaryota</taxon>
        <taxon>Choanoflagellata</taxon>
        <taxon>Craspedida</taxon>
        <taxon>Salpingoecidae</taxon>
        <taxon>Salpingoeca</taxon>
    </lineage>
</organism>